<evidence type="ECO:0000313" key="12">
    <source>
        <dbReference type="Proteomes" id="UP000886520"/>
    </source>
</evidence>
<dbReference type="PANTHER" id="PTHR10015:SF427">
    <property type="entry name" value="HEAT SHOCK FACTOR PROTEIN"/>
    <property type="match status" value="1"/>
</dbReference>
<keyword evidence="7" id="KW-0539">Nucleus</keyword>
<dbReference type="GO" id="GO:0034605">
    <property type="term" value="P:cellular response to heat"/>
    <property type="evidence" value="ECO:0007669"/>
    <property type="project" value="TreeGrafter"/>
</dbReference>
<keyword evidence="2" id="KW-0597">Phosphoprotein</keyword>
<keyword evidence="4" id="KW-0346">Stress response</keyword>
<dbReference type="AlphaFoldDB" id="A0A9D4UG87"/>
<keyword evidence="12" id="KW-1185">Reference proteome</keyword>
<feature type="region of interest" description="Disordered" evidence="9">
    <location>
        <begin position="1"/>
        <end position="53"/>
    </location>
</feature>
<dbReference type="PROSITE" id="PS00434">
    <property type="entry name" value="HSF_DOMAIN"/>
    <property type="match status" value="1"/>
</dbReference>
<keyword evidence="5" id="KW-0238">DNA-binding</keyword>
<evidence type="ECO:0000256" key="2">
    <source>
        <dbReference type="ARBA" id="ARBA00022553"/>
    </source>
</evidence>
<accession>A0A9D4UG87</accession>
<gene>
    <name evidence="11" type="ORF">GOP47_0017670</name>
</gene>
<dbReference type="Pfam" id="PF00447">
    <property type="entry name" value="HSF_DNA-bind"/>
    <property type="match status" value="1"/>
</dbReference>
<feature type="region of interest" description="Disordered" evidence="9">
    <location>
        <begin position="246"/>
        <end position="275"/>
    </location>
</feature>
<evidence type="ECO:0000256" key="1">
    <source>
        <dbReference type="ARBA" id="ARBA00004123"/>
    </source>
</evidence>
<dbReference type="FunFam" id="1.10.10.10:FF:000057">
    <property type="entry name" value="Heat shock transcription factor 1"/>
    <property type="match status" value="1"/>
</dbReference>
<dbReference type="Gene3D" id="1.10.10.10">
    <property type="entry name" value="Winged helix-like DNA-binding domain superfamily/Winged helix DNA-binding domain"/>
    <property type="match status" value="1"/>
</dbReference>
<dbReference type="GO" id="GO:0003700">
    <property type="term" value="F:DNA-binding transcription factor activity"/>
    <property type="evidence" value="ECO:0007669"/>
    <property type="project" value="InterPro"/>
</dbReference>
<dbReference type="InterPro" id="IPR036390">
    <property type="entry name" value="WH_DNA-bd_sf"/>
</dbReference>
<reference evidence="11" key="1">
    <citation type="submission" date="2021-01" db="EMBL/GenBank/DDBJ databases">
        <title>Adiantum capillus-veneris genome.</title>
        <authorList>
            <person name="Fang Y."/>
            <person name="Liao Q."/>
        </authorList>
    </citation>
    <scope>NUCLEOTIDE SEQUENCE</scope>
    <source>
        <strain evidence="11">H3</strain>
        <tissue evidence="11">Leaf</tissue>
    </source>
</reference>
<comment type="similarity">
    <text evidence="8">Belongs to the HSF family.</text>
</comment>
<keyword evidence="3" id="KW-0805">Transcription regulation</keyword>
<evidence type="ECO:0000256" key="6">
    <source>
        <dbReference type="ARBA" id="ARBA00023163"/>
    </source>
</evidence>
<evidence type="ECO:0000259" key="10">
    <source>
        <dbReference type="PROSITE" id="PS00434"/>
    </source>
</evidence>
<organism evidence="11 12">
    <name type="scientific">Adiantum capillus-veneris</name>
    <name type="common">Maidenhair fern</name>
    <dbReference type="NCBI Taxonomy" id="13818"/>
    <lineage>
        <taxon>Eukaryota</taxon>
        <taxon>Viridiplantae</taxon>
        <taxon>Streptophyta</taxon>
        <taxon>Embryophyta</taxon>
        <taxon>Tracheophyta</taxon>
        <taxon>Polypodiopsida</taxon>
        <taxon>Polypodiidae</taxon>
        <taxon>Polypodiales</taxon>
        <taxon>Pteridineae</taxon>
        <taxon>Pteridaceae</taxon>
        <taxon>Vittarioideae</taxon>
        <taxon>Adiantum</taxon>
    </lineage>
</organism>
<proteinExistence type="inferred from homology"/>
<dbReference type="GO" id="GO:0005634">
    <property type="term" value="C:nucleus"/>
    <property type="evidence" value="ECO:0007669"/>
    <property type="project" value="UniProtKB-SubCell"/>
</dbReference>
<keyword evidence="6" id="KW-0804">Transcription</keyword>
<evidence type="ECO:0000256" key="7">
    <source>
        <dbReference type="ARBA" id="ARBA00023242"/>
    </source>
</evidence>
<dbReference type="SUPFAM" id="SSF46785">
    <property type="entry name" value="Winged helix' DNA-binding domain"/>
    <property type="match status" value="1"/>
</dbReference>
<evidence type="ECO:0000256" key="8">
    <source>
        <dbReference type="RuleBase" id="RU004020"/>
    </source>
</evidence>
<dbReference type="PANTHER" id="PTHR10015">
    <property type="entry name" value="HEAT SHOCK TRANSCRIPTION FACTOR"/>
    <property type="match status" value="1"/>
</dbReference>
<comment type="caution">
    <text evidence="11">The sequence shown here is derived from an EMBL/GenBank/DDBJ whole genome shotgun (WGS) entry which is preliminary data.</text>
</comment>
<evidence type="ECO:0000256" key="3">
    <source>
        <dbReference type="ARBA" id="ARBA00023015"/>
    </source>
</evidence>
<dbReference type="InterPro" id="IPR000232">
    <property type="entry name" value="HSF_DNA-bd"/>
</dbReference>
<comment type="subcellular location">
    <subcellularLocation>
        <location evidence="1">Nucleus</location>
    </subcellularLocation>
</comment>
<dbReference type="EMBL" id="JABFUD020000017">
    <property type="protein sequence ID" value="KAI5067142.1"/>
    <property type="molecule type" value="Genomic_DNA"/>
</dbReference>
<feature type="compositionally biased region" description="Low complexity" evidence="9">
    <location>
        <begin position="1"/>
        <end position="37"/>
    </location>
</feature>
<dbReference type="PRINTS" id="PR00056">
    <property type="entry name" value="HSFDOMAIN"/>
</dbReference>
<dbReference type="SMART" id="SM00415">
    <property type="entry name" value="HSF"/>
    <property type="match status" value="1"/>
</dbReference>
<name>A0A9D4UG87_ADICA</name>
<dbReference type="InterPro" id="IPR036388">
    <property type="entry name" value="WH-like_DNA-bd_sf"/>
</dbReference>
<feature type="compositionally biased region" description="Polar residues" evidence="9">
    <location>
        <begin position="266"/>
        <end position="275"/>
    </location>
</feature>
<evidence type="ECO:0000256" key="9">
    <source>
        <dbReference type="SAM" id="MobiDB-lite"/>
    </source>
</evidence>
<dbReference type="GO" id="GO:0000978">
    <property type="term" value="F:RNA polymerase II cis-regulatory region sequence-specific DNA binding"/>
    <property type="evidence" value="ECO:0007669"/>
    <property type="project" value="TreeGrafter"/>
</dbReference>
<feature type="domain" description="HSF-type DNA-binding" evidence="10">
    <location>
        <begin position="94"/>
        <end position="118"/>
    </location>
</feature>
<dbReference type="GO" id="GO:0006357">
    <property type="term" value="P:regulation of transcription by RNA polymerase II"/>
    <property type="evidence" value="ECO:0007669"/>
    <property type="project" value="TreeGrafter"/>
</dbReference>
<protein>
    <recommendedName>
        <fullName evidence="10">HSF-type DNA-binding domain-containing protein</fullName>
    </recommendedName>
</protein>
<dbReference type="Proteomes" id="UP000886520">
    <property type="component" value="Chromosome 17"/>
</dbReference>
<evidence type="ECO:0000256" key="4">
    <source>
        <dbReference type="ARBA" id="ARBA00023016"/>
    </source>
</evidence>
<dbReference type="OrthoDB" id="60033at2759"/>
<sequence length="476" mass="52775">MAAKSSDSPLLPDSPADASSSMLVSASAPPSSSDGALLNYPQPMEALQSNAPPPFLTKTFDMVDDPTTDDIVAWSPSNNSFIVLDPPQFAQQLLPRHFKHSNFSSFVRQLNTYGFRKVDPDRWEFANEGFLRGQRHLLKTIHRRKSVGHNQPQPTAPNAPSASHCVEVGKFGLEGEIEQLKRDKNVLMLELVKLRQQQQLTERDLRTMGQRLQTTEQRQQQMMAFLAKAMQSTAFLSQLVQQSDKQFGDARKKRRLPKQGEGSEENGCQPSTSGQLVKYDSGHYDTFSSTLLQLTDSDSERKMEFLSNPIESFFRELIPSFLEQQDGSPQQARATLTEFTDNHGAIGVPHRLGKPNTSGSPTEAGITLDSGGFSNLGDGENFDPLDPTQFSSFSHNLTHNASNLDLITFEDSLSNDPLWEQLLASSKEGSDMDADGAMGDYGGRQEQDIFFMQQNSGHDMDQLVQEMGQLDHGAIT</sequence>
<evidence type="ECO:0000313" key="11">
    <source>
        <dbReference type="EMBL" id="KAI5067142.1"/>
    </source>
</evidence>
<evidence type="ECO:0000256" key="5">
    <source>
        <dbReference type="ARBA" id="ARBA00023125"/>
    </source>
</evidence>